<dbReference type="RefSeq" id="WP_076690846.1">
    <property type="nucleotide sequence ID" value="NZ_CP018762.1"/>
</dbReference>
<keyword evidence="4" id="KW-1185">Reference proteome</keyword>
<dbReference type="InterPro" id="IPR018309">
    <property type="entry name" value="Tscrpt_reg_PadR_C"/>
</dbReference>
<evidence type="ECO:0000259" key="1">
    <source>
        <dbReference type="Pfam" id="PF03551"/>
    </source>
</evidence>
<name>A0A1P8U8Y9_9MICO</name>
<reference evidence="3 4" key="1">
    <citation type="submission" date="2016-12" db="EMBL/GenBank/DDBJ databases">
        <title>Complete genome sequence of Microbacterium aurum KACC 15219.</title>
        <authorList>
            <person name="Jung Y."/>
            <person name="Shin J.-H."/>
            <person name="Lee Y.-J."/>
            <person name="Yi H."/>
            <person name="Bahn Y.-S."/>
            <person name="Kim J.F."/>
            <person name="Lee D.-W."/>
        </authorList>
    </citation>
    <scope>NUCLEOTIDE SEQUENCE [LARGE SCALE GENOMIC DNA]</scope>
    <source>
        <strain evidence="3 4">KACC 15219</strain>
    </source>
</reference>
<dbReference type="InterPro" id="IPR036388">
    <property type="entry name" value="WH-like_DNA-bd_sf"/>
</dbReference>
<accession>A0A1P8U8Y9</accession>
<dbReference type="Pfam" id="PF03551">
    <property type="entry name" value="PadR"/>
    <property type="match status" value="1"/>
</dbReference>
<feature type="domain" description="Transcription regulator PadR N-terminal" evidence="1">
    <location>
        <begin position="5"/>
        <end position="77"/>
    </location>
</feature>
<protein>
    <submittedName>
        <fullName evidence="3">Uncharacterized protein</fullName>
    </submittedName>
</protein>
<dbReference type="SUPFAM" id="SSF46785">
    <property type="entry name" value="Winged helix' DNA-binding domain"/>
    <property type="match status" value="1"/>
</dbReference>
<dbReference type="OrthoDB" id="3186544at2"/>
<dbReference type="AlphaFoldDB" id="A0A1P8U8Y9"/>
<dbReference type="InterPro" id="IPR005149">
    <property type="entry name" value="Tscrpt_reg_PadR_N"/>
</dbReference>
<dbReference type="Proteomes" id="UP000187185">
    <property type="component" value="Chromosome"/>
</dbReference>
<evidence type="ECO:0000313" key="3">
    <source>
        <dbReference type="EMBL" id="APZ34535.1"/>
    </source>
</evidence>
<evidence type="ECO:0000313" key="4">
    <source>
        <dbReference type="Proteomes" id="UP000187185"/>
    </source>
</evidence>
<gene>
    <name evidence="3" type="ORF">BOH66_10030</name>
</gene>
<dbReference type="Gene3D" id="1.10.10.10">
    <property type="entry name" value="Winged helix-like DNA-binding domain superfamily/Winged helix DNA-binding domain"/>
    <property type="match status" value="1"/>
</dbReference>
<dbReference type="KEGG" id="maur:BOH66_10030"/>
<dbReference type="STRING" id="36805.BOH66_10030"/>
<dbReference type="Pfam" id="PF10400">
    <property type="entry name" value="Vir_act_alpha_C"/>
    <property type="match status" value="1"/>
</dbReference>
<dbReference type="PANTHER" id="PTHR43252:SF6">
    <property type="entry name" value="NEGATIVE TRANSCRIPTION REGULATOR PADR"/>
    <property type="match status" value="1"/>
</dbReference>
<sequence length="179" mass="19457">MHHVILGLLLTGPLSLYDVQKRFAAGLAHFYSSSSGSIERALRTLVTEGHATIHDDPGSARRRRVYRITPSGRAAWREWMQSPTPAGADAETTALAKVFLLGRLEDAGEQAAVLAGIRAEAEGARARLSDLAAALDAQAAELDDATRTVYRPQRATLDYGLRAHDTLIAWLREQEEAIA</sequence>
<evidence type="ECO:0000259" key="2">
    <source>
        <dbReference type="Pfam" id="PF10400"/>
    </source>
</evidence>
<feature type="domain" description="Transcription regulator PadR C-terminal" evidence="2">
    <location>
        <begin position="106"/>
        <end position="178"/>
    </location>
</feature>
<dbReference type="EMBL" id="CP018762">
    <property type="protein sequence ID" value="APZ34535.1"/>
    <property type="molecule type" value="Genomic_DNA"/>
</dbReference>
<dbReference type="PANTHER" id="PTHR43252">
    <property type="entry name" value="TRANSCRIPTIONAL REGULATOR YQJI"/>
    <property type="match status" value="1"/>
</dbReference>
<proteinExistence type="predicted"/>
<dbReference type="InterPro" id="IPR036390">
    <property type="entry name" value="WH_DNA-bd_sf"/>
</dbReference>
<organism evidence="3 4">
    <name type="scientific">Microbacterium aurum</name>
    <dbReference type="NCBI Taxonomy" id="36805"/>
    <lineage>
        <taxon>Bacteria</taxon>
        <taxon>Bacillati</taxon>
        <taxon>Actinomycetota</taxon>
        <taxon>Actinomycetes</taxon>
        <taxon>Micrococcales</taxon>
        <taxon>Microbacteriaceae</taxon>
        <taxon>Microbacterium</taxon>
    </lineage>
</organism>